<sequence>MIPQRDESLLGYLKRHSDAEGYPDLGGFLSDIGYSYGRPLVENAENLAVALGVEFPLLEPLLPRSRATEPALDWRFHRMYADPVCPACLAAGLPRRREWRHALVSACAVHGIELLGTCHGCESPLGLANDGHASCICGAHYADAPQIPATVGAVEISRAIAGLPANIVGFDLEGGSDRSVARTVWFLASAMRSTRTGKPGKDGIPKTLAEARAMIRPVEPLLIDWPTAFDRHVQHLWNSPEADGQTAAARLGAWYQGLMKQTGPVANGLQKRCLHIAATICGDAYGLAGHGDETAWVSAAEGARMLGIRAERIVDAVRTGVMNGRLARSGAGHQHTIVARSDVETTRILRATMLDKKQARELLGVSRQQFELLLEASVVAPVHVDVRHPCVNGSFDRDELTRTVTIIRKNLAPTGGIEEPTLAFRDLSLRRTTEKKALLAVFRAIKSGTIQARNFGSEQRLGDALFSEEEISNILAAHGAPSAMTAGEVAKITGWKAESVTHWCAEGLLVSTRGRVGGAEAWLIATSDLAHFQQKYLVLADVAEQCQTTSRALISRLAGQGISTVGAKPVGKTARGHLLPVAHVAHLLQLSERLEHAAG</sequence>
<evidence type="ECO:0000259" key="1">
    <source>
        <dbReference type="Pfam" id="PF06527"/>
    </source>
</evidence>
<dbReference type="InterPro" id="IPR009492">
    <property type="entry name" value="TniQ"/>
</dbReference>
<keyword evidence="3" id="KW-1185">Reference proteome</keyword>
<dbReference type="AlphaFoldDB" id="A0A917AF05"/>
<dbReference type="Pfam" id="PF06527">
    <property type="entry name" value="TniQ"/>
    <property type="match status" value="1"/>
</dbReference>
<proteinExistence type="predicted"/>
<accession>A0A917AF05</accession>
<protein>
    <recommendedName>
        <fullName evidence="1">TniQ domain-containing protein</fullName>
    </recommendedName>
</protein>
<dbReference type="EMBL" id="BMFJ01000002">
    <property type="protein sequence ID" value="GGE47899.1"/>
    <property type="molecule type" value="Genomic_DNA"/>
</dbReference>
<feature type="domain" description="TniQ" evidence="1">
    <location>
        <begin position="3"/>
        <end position="114"/>
    </location>
</feature>
<dbReference type="RefSeq" id="WP_188479469.1">
    <property type="nucleotide sequence ID" value="NZ_BMFJ01000002.1"/>
</dbReference>
<name>A0A917AF05_9RHOB</name>
<evidence type="ECO:0000313" key="2">
    <source>
        <dbReference type="EMBL" id="GGE47899.1"/>
    </source>
</evidence>
<organism evidence="2 3">
    <name type="scientific">Primorskyibacter flagellatus</name>
    <dbReference type="NCBI Taxonomy" id="1387277"/>
    <lineage>
        <taxon>Bacteria</taxon>
        <taxon>Pseudomonadati</taxon>
        <taxon>Pseudomonadota</taxon>
        <taxon>Alphaproteobacteria</taxon>
        <taxon>Rhodobacterales</taxon>
        <taxon>Roseobacteraceae</taxon>
        <taxon>Primorskyibacter</taxon>
    </lineage>
</organism>
<evidence type="ECO:0000313" key="3">
    <source>
        <dbReference type="Proteomes" id="UP000612855"/>
    </source>
</evidence>
<gene>
    <name evidence="2" type="ORF">GCM10011360_38840</name>
</gene>
<reference evidence="3" key="1">
    <citation type="journal article" date="2019" name="Int. J. Syst. Evol. Microbiol.">
        <title>The Global Catalogue of Microorganisms (GCM) 10K type strain sequencing project: providing services to taxonomists for standard genome sequencing and annotation.</title>
        <authorList>
            <consortium name="The Broad Institute Genomics Platform"/>
            <consortium name="The Broad Institute Genome Sequencing Center for Infectious Disease"/>
            <person name="Wu L."/>
            <person name="Ma J."/>
        </authorList>
    </citation>
    <scope>NUCLEOTIDE SEQUENCE [LARGE SCALE GENOMIC DNA]</scope>
    <source>
        <strain evidence="3">CGMCC 1.12664</strain>
    </source>
</reference>
<dbReference type="Proteomes" id="UP000612855">
    <property type="component" value="Unassembled WGS sequence"/>
</dbReference>
<comment type="caution">
    <text evidence="2">The sequence shown here is derived from an EMBL/GenBank/DDBJ whole genome shotgun (WGS) entry which is preliminary data.</text>
</comment>